<dbReference type="EMBL" id="MF536520">
    <property type="protein sequence ID" value="AXC47308.1"/>
    <property type="molecule type" value="Genomic_DNA"/>
</dbReference>
<dbReference type="GO" id="GO:0003964">
    <property type="term" value="F:RNA-directed DNA polymerase activity"/>
    <property type="evidence" value="ECO:0007669"/>
    <property type="project" value="UniProtKB-KW"/>
</dbReference>
<dbReference type="SMART" id="SM00507">
    <property type="entry name" value="HNHc"/>
    <property type="match status" value="1"/>
</dbReference>
<reference evidence="2" key="1">
    <citation type="journal article" date="2018" name="Am. J. Bot.">
        <title>Organellar phylogenomics inform systematics in the green algal family Hydrodictyaceae (Chlorophyceae) and provide clues to the complex evolutionary history of plastid genomes in the green algal tree of life.</title>
        <authorList>
            <person name="McManus H.A."/>
            <person name="Fucikova K."/>
            <person name="Lewis P.O."/>
            <person name="Lewis L.A."/>
            <person name="Karol K.G."/>
        </authorList>
    </citation>
    <scope>NUCLEOTIDE SEQUENCE</scope>
    <source>
        <strain evidence="2">UTEX LB1364</strain>
    </source>
</reference>
<name>A0A344PFN6_PEDDU</name>
<dbReference type="CDD" id="cd01651">
    <property type="entry name" value="RT_G2_intron"/>
    <property type="match status" value="1"/>
</dbReference>
<keyword evidence="2" id="KW-0695">RNA-directed DNA polymerase</keyword>
<dbReference type="AlphaFoldDB" id="A0A344PFN6"/>
<geneLocation type="chloroplast" evidence="2"/>
<dbReference type="InterPro" id="IPR000477">
    <property type="entry name" value="RT_dom"/>
</dbReference>
<keyword evidence="2" id="KW-0808">Transferase</keyword>
<dbReference type="GO" id="GO:0006397">
    <property type="term" value="P:mRNA processing"/>
    <property type="evidence" value="ECO:0007669"/>
    <property type="project" value="InterPro"/>
</dbReference>
<proteinExistence type="predicted"/>
<dbReference type="Pfam" id="PF00078">
    <property type="entry name" value="RVT_1"/>
    <property type="match status" value="1"/>
</dbReference>
<keyword evidence="2" id="KW-0150">Chloroplast</keyword>
<dbReference type="PROSITE" id="PS50878">
    <property type="entry name" value="RT_POL"/>
    <property type="match status" value="1"/>
</dbReference>
<keyword evidence="2" id="KW-0934">Plastid</keyword>
<dbReference type="InterPro" id="IPR024937">
    <property type="entry name" value="Domain_X"/>
</dbReference>
<dbReference type="PANTHER" id="PTHR33642:SF4">
    <property type="entry name" value="COX1_OXI3 INTRON 1 PROTEIN-RELATED"/>
    <property type="match status" value="1"/>
</dbReference>
<sequence>MALQRYKGLNIKRKDLESQYSETLFKSLRTIGAIATKSASNPDATFDNLTRIISNEGILYQAIGNISGKGGTLTPGPSLDPTTVDSTSKELVERLAKELKEGTFRFKPIRRVYMDKSGKNPVTDEQMKKRKELHFKGKVTMDQIKELKARPLGISSFPDKVVQEAMRMTLEAIYEPNFARTNVNFGFRNKYGCSDAIIQIKEKTKSMNYAIEGDIKGAFDNVNHKTLMNILRKKVKDEKFLKLILGGLKCGVMFLNYRQDSELGTVQGSVLSPLLYNIYFHEFDIYIETTFKEQIKQINEKENRKDKPINKLYTSIQKKKTKIGLKAKLEAVKEYKSQGNVNMDTLKGLQKVLGMALKDYKELDRQQKKLTPIATSRKKIRYTYHRYADDWVIFTNANKERLMEWKQQFAQWIKTELELTLSPEKTKITDLNLGHYVKFLGYQMHKRRKRKSISLRTVGTYKIYQLDPIRRVKRKKVKIKDTGIIQYMSRTVNPTLIVSWDRDRVLTRMATNGFIRKIGKAYRGKSKLPWTVLKAPEIVERFNYIIRGYINYYSPVNEQTTDIQYLHYLLTYSCAHTLAQKFRTSIRKIFRKFGKDIKIKYIEKVEKLNRDGTKENTEVNKEVRLINWQKTLDIMNEAVSNMKKKRKEGTSISLVAKSVDDICNVKVNWRTAYKISKHCAICGYTEGIEYHHVKHIRIGKVSGFLQIMKTLNRKQIPCCEACHKKIHKGLYDRISLKDLYDEELIII</sequence>
<protein>
    <submittedName>
        <fullName evidence="2">Hypothetical reverse transcriptase</fullName>
    </submittedName>
</protein>
<accession>A0A344PFN6</accession>
<feature type="domain" description="Reverse transcriptase" evidence="1">
    <location>
        <begin position="95"/>
        <end position="444"/>
    </location>
</feature>
<evidence type="ECO:0000313" key="2">
    <source>
        <dbReference type="EMBL" id="AXC47308.1"/>
    </source>
</evidence>
<dbReference type="SUPFAM" id="SSF56672">
    <property type="entry name" value="DNA/RNA polymerases"/>
    <property type="match status" value="1"/>
</dbReference>
<dbReference type="InterPro" id="IPR003615">
    <property type="entry name" value="HNH_nuc"/>
</dbReference>
<keyword evidence="2" id="KW-0548">Nucleotidyltransferase</keyword>
<dbReference type="InterPro" id="IPR043502">
    <property type="entry name" value="DNA/RNA_pol_sf"/>
</dbReference>
<evidence type="ECO:0000259" key="1">
    <source>
        <dbReference type="PROSITE" id="PS50878"/>
    </source>
</evidence>
<dbReference type="Pfam" id="PF01348">
    <property type="entry name" value="Intron_maturas2"/>
    <property type="match status" value="1"/>
</dbReference>
<dbReference type="CDD" id="cd00085">
    <property type="entry name" value="HNHc"/>
    <property type="match status" value="1"/>
</dbReference>
<organism evidence="2">
    <name type="scientific">Pediastrum duplex</name>
    <name type="common">Green alga</name>
    <dbReference type="NCBI Taxonomy" id="3105"/>
    <lineage>
        <taxon>Eukaryota</taxon>
        <taxon>Viridiplantae</taxon>
        <taxon>Chlorophyta</taxon>
        <taxon>core chlorophytes</taxon>
        <taxon>Chlorophyceae</taxon>
        <taxon>CS clade</taxon>
        <taxon>Sphaeropleales</taxon>
        <taxon>Hydrodictyaceae</taxon>
        <taxon>Pediastrum</taxon>
    </lineage>
</organism>
<dbReference type="PANTHER" id="PTHR33642">
    <property type="entry name" value="COX1/OXI3 INTRON 1 PROTEIN-RELATED"/>
    <property type="match status" value="1"/>
</dbReference>
<dbReference type="GO" id="GO:0005739">
    <property type="term" value="C:mitochondrion"/>
    <property type="evidence" value="ECO:0007669"/>
    <property type="project" value="UniProtKB-ARBA"/>
</dbReference>